<evidence type="ECO:0000313" key="1">
    <source>
        <dbReference type="EMBL" id="SAL81568.1"/>
    </source>
</evidence>
<protein>
    <submittedName>
        <fullName evidence="1">Uncharacterized protein</fullName>
    </submittedName>
</protein>
<keyword evidence="2" id="KW-1185">Reference proteome</keyword>
<dbReference type="Proteomes" id="UP000054925">
    <property type="component" value="Unassembled WGS sequence"/>
</dbReference>
<evidence type="ECO:0000313" key="2">
    <source>
        <dbReference type="Proteomes" id="UP000054925"/>
    </source>
</evidence>
<sequence>MILCKRGKAEEALSRLREIMSKLKLTVNDANLRGSGRGVRLPGFYVWADVLSDHGAGPYGHATVEEEYPAHGLSLCTCCRHYPGAVTGGTASLIQPVISAFFERVAGWACASAFSRFAQRSLTLRPAHSRCHRFVTFVTRLPESFSHFATSMTAPVASGWSGCRAGLTTAGKRRLFTAQTHFCRSDRSLRSDRFRDPTAIRSFETERFHEASYLSTWRSRFEIDGF</sequence>
<proteinExistence type="predicted"/>
<reference evidence="1" key="1">
    <citation type="submission" date="2016-01" db="EMBL/GenBank/DDBJ databases">
        <authorList>
            <person name="Peeters C."/>
        </authorList>
    </citation>
    <scope>NUCLEOTIDE SEQUENCE [LARGE SCALE GENOMIC DNA]</scope>
    <source>
        <strain evidence="1">LMG 22937</strain>
    </source>
</reference>
<comment type="caution">
    <text evidence="1">The sequence shown here is derived from an EMBL/GenBank/DDBJ whole genome shotgun (WGS) entry which is preliminary data.</text>
</comment>
<organism evidence="1 2">
    <name type="scientific">Caballeronia terrestris</name>
    <dbReference type="NCBI Taxonomy" id="1226301"/>
    <lineage>
        <taxon>Bacteria</taxon>
        <taxon>Pseudomonadati</taxon>
        <taxon>Pseudomonadota</taxon>
        <taxon>Betaproteobacteria</taxon>
        <taxon>Burkholderiales</taxon>
        <taxon>Burkholderiaceae</taxon>
        <taxon>Caballeronia</taxon>
    </lineage>
</organism>
<gene>
    <name evidence="1" type="ORF">AWB67_05877</name>
</gene>
<dbReference type="AlphaFoldDB" id="A0A158KK70"/>
<name>A0A158KK70_9BURK</name>
<accession>A0A158KK70</accession>
<dbReference type="EMBL" id="FCOL02000064">
    <property type="protein sequence ID" value="SAL81568.1"/>
    <property type="molecule type" value="Genomic_DNA"/>
</dbReference>